<dbReference type="SUPFAM" id="SSF46785">
    <property type="entry name" value="Winged helix' DNA-binding domain"/>
    <property type="match status" value="1"/>
</dbReference>
<accession>A0A0F9KXM2</accession>
<organism evidence="1">
    <name type="scientific">marine sediment metagenome</name>
    <dbReference type="NCBI Taxonomy" id="412755"/>
    <lineage>
        <taxon>unclassified sequences</taxon>
        <taxon>metagenomes</taxon>
        <taxon>ecological metagenomes</taxon>
    </lineage>
</organism>
<dbReference type="EMBL" id="LAZR01007253">
    <property type="protein sequence ID" value="KKM86463.1"/>
    <property type="molecule type" value="Genomic_DNA"/>
</dbReference>
<dbReference type="AlphaFoldDB" id="A0A0F9KXM2"/>
<reference evidence="1" key="1">
    <citation type="journal article" date="2015" name="Nature">
        <title>Complex archaea that bridge the gap between prokaryotes and eukaryotes.</title>
        <authorList>
            <person name="Spang A."/>
            <person name="Saw J.H."/>
            <person name="Jorgensen S.L."/>
            <person name="Zaremba-Niedzwiedzka K."/>
            <person name="Martijn J."/>
            <person name="Lind A.E."/>
            <person name="van Eijk R."/>
            <person name="Schleper C."/>
            <person name="Guy L."/>
            <person name="Ettema T.J."/>
        </authorList>
    </citation>
    <scope>NUCLEOTIDE SEQUENCE</scope>
</reference>
<gene>
    <name evidence="1" type="ORF">LCGC14_1278750</name>
</gene>
<name>A0A0F9KXM2_9ZZZZ</name>
<dbReference type="InterPro" id="IPR036388">
    <property type="entry name" value="WH-like_DNA-bd_sf"/>
</dbReference>
<protein>
    <recommendedName>
        <fullName evidence="2">HTH arsR-type domain-containing protein</fullName>
    </recommendedName>
</protein>
<dbReference type="Gene3D" id="1.10.10.10">
    <property type="entry name" value="Winged helix-like DNA-binding domain superfamily/Winged helix DNA-binding domain"/>
    <property type="match status" value="1"/>
</dbReference>
<proteinExistence type="predicted"/>
<comment type="caution">
    <text evidence="1">The sequence shown here is derived from an EMBL/GenBank/DDBJ whole genome shotgun (WGS) entry which is preliminary data.</text>
</comment>
<evidence type="ECO:0000313" key="1">
    <source>
        <dbReference type="EMBL" id="KKM86463.1"/>
    </source>
</evidence>
<dbReference type="InterPro" id="IPR036390">
    <property type="entry name" value="WH_DNA-bd_sf"/>
</dbReference>
<sequence length="121" mass="14328">MTLERFNLIRSKKIGKTLHYFITDVSEDYDQFKIIFLNPLIPKILEEFFRDELIKVSTIGKALDMYSGTILYHIKKMKELDLLKSAKNQVGKKIHLVNIELLKRYNDYFKEPDFSILLKGL</sequence>
<evidence type="ECO:0008006" key="2">
    <source>
        <dbReference type="Google" id="ProtNLM"/>
    </source>
</evidence>